<name>A0A151K3W1_9HYME</name>
<dbReference type="InterPro" id="IPR036865">
    <property type="entry name" value="CRAL-TRIO_dom_sf"/>
</dbReference>
<feature type="domain" description="CRAL-TRIO" evidence="1">
    <location>
        <begin position="92"/>
        <end position="208"/>
    </location>
</feature>
<evidence type="ECO:0000313" key="2">
    <source>
        <dbReference type="EMBL" id="KYN50518.1"/>
    </source>
</evidence>
<organism evidence="2 3">
    <name type="scientific">Trachymyrmex cornetzi</name>
    <dbReference type="NCBI Taxonomy" id="471704"/>
    <lineage>
        <taxon>Eukaryota</taxon>
        <taxon>Metazoa</taxon>
        <taxon>Ecdysozoa</taxon>
        <taxon>Arthropoda</taxon>
        <taxon>Hexapoda</taxon>
        <taxon>Insecta</taxon>
        <taxon>Pterygota</taxon>
        <taxon>Neoptera</taxon>
        <taxon>Endopterygota</taxon>
        <taxon>Hymenoptera</taxon>
        <taxon>Apocrita</taxon>
        <taxon>Aculeata</taxon>
        <taxon>Formicoidea</taxon>
        <taxon>Formicidae</taxon>
        <taxon>Myrmicinae</taxon>
        <taxon>Trachymyrmex</taxon>
    </lineage>
</organism>
<dbReference type="CDD" id="cd00170">
    <property type="entry name" value="SEC14"/>
    <property type="match status" value="1"/>
</dbReference>
<reference evidence="2 3" key="1">
    <citation type="submission" date="2015-09" db="EMBL/GenBank/DDBJ databases">
        <title>Trachymyrmex cornetzi WGS genome.</title>
        <authorList>
            <person name="Nygaard S."/>
            <person name="Hu H."/>
            <person name="Boomsma J."/>
            <person name="Zhang G."/>
        </authorList>
    </citation>
    <scope>NUCLEOTIDE SEQUENCE [LARGE SCALE GENOMIC DNA]</scope>
    <source>
        <strain evidence="2">Tcor2-1</strain>
        <tissue evidence="2">Whole body</tissue>
    </source>
</reference>
<proteinExistence type="predicted"/>
<dbReference type="InterPro" id="IPR036273">
    <property type="entry name" value="CRAL/TRIO_N_dom_sf"/>
</dbReference>
<evidence type="ECO:0000259" key="1">
    <source>
        <dbReference type="Pfam" id="PF00650"/>
    </source>
</evidence>
<comment type="caution">
    <text evidence="2">The sequence shown here is derived from an EMBL/GenBank/DDBJ whole genome shotgun (WGS) entry which is preliminary data.</text>
</comment>
<dbReference type="SUPFAM" id="SSF46938">
    <property type="entry name" value="CRAL/TRIO N-terminal domain"/>
    <property type="match status" value="1"/>
</dbReference>
<keyword evidence="3" id="KW-1185">Reference proteome</keyword>
<dbReference type="EMBL" id="LKEY01014891">
    <property type="protein sequence ID" value="KYN50518.1"/>
    <property type="molecule type" value="Genomic_DNA"/>
</dbReference>
<evidence type="ECO:0000313" key="3">
    <source>
        <dbReference type="Proteomes" id="UP000078492"/>
    </source>
</evidence>
<sequence length="213" mass="24871">MRLGHTIEDSRKKYPEITDEILDCLQKWANDRGLPNIPKEQLALFAHSCYFDIEATRRCMNVYYSMRATIPELFNNRDSNLDLQHSLKTLEFAILPKPDRNGNWIIINRLADPRPSQFIFNDSIKLLFMSYDASLYTNGCSEGYIILMDMAKMRLGHLTRLSMNTLRKSLEYVQGGVPLRLKGIYMVNATWLMDKVIALMRPFMKQEFFEIVS</sequence>
<gene>
    <name evidence="2" type="ORF">ALC57_00158</name>
</gene>
<dbReference type="GO" id="GO:0016020">
    <property type="term" value="C:membrane"/>
    <property type="evidence" value="ECO:0007669"/>
    <property type="project" value="TreeGrafter"/>
</dbReference>
<dbReference type="Gene3D" id="3.40.525.10">
    <property type="entry name" value="CRAL-TRIO lipid binding domain"/>
    <property type="match status" value="1"/>
</dbReference>
<dbReference type="GO" id="GO:1902936">
    <property type="term" value="F:phosphatidylinositol bisphosphate binding"/>
    <property type="evidence" value="ECO:0007669"/>
    <property type="project" value="TreeGrafter"/>
</dbReference>
<protein>
    <submittedName>
        <fullName evidence="2">Alpha-tocopherol transfer-like protein</fullName>
    </submittedName>
</protein>
<dbReference type="AlphaFoldDB" id="A0A151K3W1"/>
<dbReference type="Proteomes" id="UP000078492">
    <property type="component" value="Unassembled WGS sequence"/>
</dbReference>
<dbReference type="PANTHER" id="PTHR10174">
    <property type="entry name" value="ALPHA-TOCOPHEROL TRANSFER PROTEIN-RELATED"/>
    <property type="match status" value="1"/>
</dbReference>
<accession>A0A151K3W1</accession>
<dbReference type="SUPFAM" id="SSF52087">
    <property type="entry name" value="CRAL/TRIO domain"/>
    <property type="match status" value="1"/>
</dbReference>
<dbReference type="PANTHER" id="PTHR10174:SF213">
    <property type="entry name" value="CRAL-TRIO DOMAIN-CONTAINING PROTEIN"/>
    <property type="match status" value="1"/>
</dbReference>
<dbReference type="InterPro" id="IPR001251">
    <property type="entry name" value="CRAL-TRIO_dom"/>
</dbReference>
<dbReference type="Pfam" id="PF00650">
    <property type="entry name" value="CRAL_TRIO"/>
    <property type="match status" value="1"/>
</dbReference>
<dbReference type="STRING" id="471704.A0A151K3W1"/>